<reference evidence="2" key="1">
    <citation type="journal article" date="2020" name="bioRxiv">
        <title>Comparative genomics of Chlamydomonas.</title>
        <authorList>
            <person name="Craig R.J."/>
            <person name="Hasan A.R."/>
            <person name="Ness R.W."/>
            <person name="Keightley P.D."/>
        </authorList>
    </citation>
    <scope>NUCLEOTIDE SEQUENCE</scope>
    <source>
        <strain evidence="2">SAG 7.73</strain>
    </source>
</reference>
<dbReference type="Proteomes" id="UP000650467">
    <property type="component" value="Unassembled WGS sequence"/>
</dbReference>
<dbReference type="AlphaFoldDB" id="A0A835SY98"/>
<sequence length="742" mass="76785">MCDERAGESLSTGVWAQPQGVRANVGNGALDSAVVNHQRRLHAVAPCTDVRLFTTQGGPQVSFITGPVYAGAAGQVVGNATMTVDNVAGVLNITLVRNSAKPATPNWSNSDALWEVWDSISSLNASIDGPGCSRPNALGQWYHVVTNGNTGVFSVIIPFSLLGVNSSTCAPRRFFVMVHTGVGTDTAMLGWRYMTANSNQLPEVSFITGPVYAGAAGQVVGNATMTVDNVAGVLNITLGPGCSRPNALGQWYHVVTNGNTGVFSVIIPFSLLGVNSSTCAPRRFFVMVHTGVGTDTAMLGWRYMTANSNQLPEGPGCSRPNALGQWNHVVTNGNTGVFSVIIPFSLLGVNSSTCAPHRFFVMVHTGVGTDTAMLGWRYMTANSNQLPEVCTSVSGTANSWFGLGDFYLDCGSCGQQLPPSPAPPSPAPPSPAPPSPLPPSPLPPSPAPSTQLAPPSPAPPSPAPPSPAPPSPKPPAPPSPAPPTPEPPFTPGVITEPTCPTAVMIDSNGNIVTSISGPIYAGADGQLVGNITIYHNVPSPGNMTVVINSFVGPWDNEDVLWKVYNISDFYTAIGVPGNTVGVCSRPQHLGRDFQHITMKGNNGSFSFVVSYGGLGVPVNASCYAMEFAIMVKLTTSGQTAFGSWFYVSDAPGGYNNFTQKCTSTTSWFGFGNFPCAAFASTPFPCPSISSTAKPGAAFPGPSLPSPAVARASFAGAAFACAAQPGAAQPGASQPCPSFPCTA</sequence>
<feature type="region of interest" description="Disordered" evidence="1">
    <location>
        <begin position="417"/>
        <end position="500"/>
    </location>
</feature>
<organism evidence="2 3">
    <name type="scientific">Chlamydomonas incerta</name>
    <dbReference type="NCBI Taxonomy" id="51695"/>
    <lineage>
        <taxon>Eukaryota</taxon>
        <taxon>Viridiplantae</taxon>
        <taxon>Chlorophyta</taxon>
        <taxon>core chlorophytes</taxon>
        <taxon>Chlorophyceae</taxon>
        <taxon>CS clade</taxon>
        <taxon>Chlamydomonadales</taxon>
        <taxon>Chlamydomonadaceae</taxon>
        <taxon>Chlamydomonas</taxon>
    </lineage>
</organism>
<evidence type="ECO:0000313" key="2">
    <source>
        <dbReference type="EMBL" id="KAG2435353.1"/>
    </source>
</evidence>
<proteinExistence type="predicted"/>
<gene>
    <name evidence="2" type="ORF">HXX76_007426</name>
</gene>
<dbReference type="PANTHER" id="PTHR48125">
    <property type="entry name" value="LP07818P1"/>
    <property type="match status" value="1"/>
</dbReference>
<keyword evidence="3" id="KW-1185">Reference proteome</keyword>
<comment type="caution">
    <text evidence="2">The sequence shown here is derived from an EMBL/GenBank/DDBJ whole genome shotgun (WGS) entry which is preliminary data.</text>
</comment>
<protein>
    <recommendedName>
        <fullName evidence="4">Pherophorin domain-containing protein</fullName>
    </recommendedName>
</protein>
<evidence type="ECO:0000256" key="1">
    <source>
        <dbReference type="SAM" id="MobiDB-lite"/>
    </source>
</evidence>
<evidence type="ECO:0008006" key="4">
    <source>
        <dbReference type="Google" id="ProtNLM"/>
    </source>
</evidence>
<name>A0A835SY98_CHLIN</name>
<evidence type="ECO:0000313" key="3">
    <source>
        <dbReference type="Proteomes" id="UP000650467"/>
    </source>
</evidence>
<feature type="compositionally biased region" description="Pro residues" evidence="1">
    <location>
        <begin position="418"/>
        <end position="447"/>
    </location>
</feature>
<dbReference type="PANTHER" id="PTHR48125:SF10">
    <property type="entry name" value="OS12G0136300 PROTEIN"/>
    <property type="match status" value="1"/>
</dbReference>
<dbReference type="EMBL" id="JAEHOC010000015">
    <property type="protein sequence ID" value="KAG2435353.1"/>
    <property type="molecule type" value="Genomic_DNA"/>
</dbReference>
<dbReference type="OrthoDB" id="548358at2759"/>
<feature type="compositionally biased region" description="Pro residues" evidence="1">
    <location>
        <begin position="454"/>
        <end position="490"/>
    </location>
</feature>
<accession>A0A835SY98</accession>